<reference evidence="17 18" key="1">
    <citation type="journal article" date="2011" name="Int. J. Syst. Evol. Microbiol.">
        <title>Description of Undibacterium oligocarboniphilum sp. nov., isolated from purified water, and Undibacterium pigrum strain CCUG 49012 as the type strain of Undibacterium parvum sp. nov., and emended descriptions of the genus Undibacterium and the species Undibacterium pigrum.</title>
        <authorList>
            <person name="Eder W."/>
            <person name="Wanner G."/>
            <person name="Ludwig W."/>
            <person name="Busse H.J."/>
            <person name="Ziemke-Kageler F."/>
            <person name="Lang E."/>
        </authorList>
    </citation>
    <scope>NUCLEOTIDE SEQUENCE [LARGE SCALE GENOMIC DNA]</scope>
    <source>
        <strain evidence="17 18">DSM 23061</strain>
    </source>
</reference>
<dbReference type="OrthoDB" id="9790771at2"/>
<dbReference type="Gene3D" id="2.170.130.10">
    <property type="entry name" value="TonB-dependent receptor, plug domain"/>
    <property type="match status" value="1"/>
</dbReference>
<evidence type="ECO:0000256" key="9">
    <source>
        <dbReference type="ARBA" id="ARBA00023170"/>
    </source>
</evidence>
<evidence type="ECO:0000256" key="10">
    <source>
        <dbReference type="ARBA" id="ARBA00023237"/>
    </source>
</evidence>
<organism evidence="17 18">
    <name type="scientific">Undibacterium parvum</name>
    <dbReference type="NCBI Taxonomy" id="401471"/>
    <lineage>
        <taxon>Bacteria</taxon>
        <taxon>Pseudomonadati</taxon>
        <taxon>Pseudomonadota</taxon>
        <taxon>Betaproteobacteria</taxon>
        <taxon>Burkholderiales</taxon>
        <taxon>Oxalobacteraceae</taxon>
        <taxon>Undibacterium</taxon>
    </lineage>
</organism>
<protein>
    <submittedName>
        <fullName evidence="17">TonB-dependent receptor</fullName>
    </submittedName>
</protein>
<keyword evidence="18" id="KW-1185">Reference proteome</keyword>
<evidence type="ECO:0000313" key="18">
    <source>
        <dbReference type="Proteomes" id="UP000275663"/>
    </source>
</evidence>
<evidence type="ECO:0000259" key="16">
    <source>
        <dbReference type="Pfam" id="PF07715"/>
    </source>
</evidence>
<evidence type="ECO:0000256" key="6">
    <source>
        <dbReference type="ARBA" id="ARBA00022729"/>
    </source>
</evidence>
<proteinExistence type="inferred from homology"/>
<evidence type="ECO:0000256" key="11">
    <source>
        <dbReference type="PROSITE-ProRule" id="PRU01360"/>
    </source>
</evidence>
<evidence type="ECO:0000256" key="13">
    <source>
        <dbReference type="RuleBase" id="RU003357"/>
    </source>
</evidence>
<feature type="domain" description="TonB-dependent receptor plug" evidence="16">
    <location>
        <begin position="61"/>
        <end position="166"/>
    </location>
</feature>
<evidence type="ECO:0000256" key="5">
    <source>
        <dbReference type="ARBA" id="ARBA00022692"/>
    </source>
</evidence>
<feature type="chain" id="PRO_5018648543" evidence="14">
    <location>
        <begin position="36"/>
        <end position="661"/>
    </location>
</feature>
<keyword evidence="5 11" id="KW-0812">Transmembrane</keyword>
<dbReference type="AlphaFoldDB" id="A0A3Q9BUE2"/>
<dbReference type="RefSeq" id="WP_126129604.1">
    <property type="nucleotide sequence ID" value="NZ_CP034464.1"/>
</dbReference>
<sequence length="661" mass="71944">MNSFFSPRAHVRARFTPLTLSVAILAAFPSSQVFSQGIQAADSAQVFVVGSRFSESRDIAPIGATVITAKDIRDAGVDNVNQAIRKIGGVFGRQSAYGTQDFDLDLRGFGTNSSQNMVILVDGIRLSENELSVALLSSIPIDSVARIEIMRGGSSVLYGDGATAGVIQIITKQAGNKTLSGVVTAELGQFKHKELRASLAQVWGNLSANLNLSEQKADNYRDNNAVDQKNINAGLVWAYANGRLGARIDSARQESGFAGALSLAQFEQNPRQTLSPKNFGSIDTDRFTAFADQQFGAWEMAAELSRRNKTSKSFYSSSYGDSAATYTSHQTQFSPRIRNVNAGNELTVGVDLIRWDRLVDSSYSQADASQKSKAIYLRDEIRFNQARVAVGARREIFDKVSINPAAYSIDSYAKTFGLNAWELQGSYAVTPTLNLFAKTGQSYRVANVDENGFTPIANTPLQPQTSHDIEIGATFGDAKNLFTTRVFRSNLKNEIFYDPTATNAFFGKGANVNLDPTKRQGIELELATQISADFAFNSKLQHLAASFTEGVNAGKGMVMVPKNLISMNINWLPKNGQSANVGLQWVDEQRYGGDFSNTCTAKMPGYTTLDARYAKSFGALELALSGTNLGDKQYFSNAYGCKSGIYPNSGRQLKISARYEF</sequence>
<keyword evidence="4 11" id="KW-1134">Transmembrane beta strand</keyword>
<evidence type="ECO:0000256" key="4">
    <source>
        <dbReference type="ARBA" id="ARBA00022452"/>
    </source>
</evidence>
<dbReference type="GO" id="GO:0009279">
    <property type="term" value="C:cell outer membrane"/>
    <property type="evidence" value="ECO:0007669"/>
    <property type="project" value="UniProtKB-SubCell"/>
</dbReference>
<dbReference type="CDD" id="cd01347">
    <property type="entry name" value="ligand_gated_channel"/>
    <property type="match status" value="1"/>
</dbReference>
<dbReference type="InterPro" id="IPR010917">
    <property type="entry name" value="TonB_rcpt_CS"/>
</dbReference>
<dbReference type="GO" id="GO:0044718">
    <property type="term" value="P:siderophore transmembrane transport"/>
    <property type="evidence" value="ECO:0007669"/>
    <property type="project" value="TreeGrafter"/>
</dbReference>
<feature type="short sequence motif" description="TonB C-terminal box" evidence="12">
    <location>
        <begin position="644"/>
        <end position="661"/>
    </location>
</feature>
<feature type="signal peptide" evidence="14">
    <location>
        <begin position="1"/>
        <end position="35"/>
    </location>
</feature>
<dbReference type="InterPro" id="IPR000531">
    <property type="entry name" value="Beta-barrel_TonB"/>
</dbReference>
<dbReference type="PANTHER" id="PTHR30069">
    <property type="entry name" value="TONB-DEPENDENT OUTER MEMBRANE RECEPTOR"/>
    <property type="match status" value="1"/>
</dbReference>
<evidence type="ECO:0000256" key="1">
    <source>
        <dbReference type="ARBA" id="ARBA00004571"/>
    </source>
</evidence>
<dbReference type="GO" id="GO:0015344">
    <property type="term" value="F:siderophore uptake transmembrane transporter activity"/>
    <property type="evidence" value="ECO:0007669"/>
    <property type="project" value="TreeGrafter"/>
</dbReference>
<accession>A0A3Q9BUE2</accession>
<dbReference type="Proteomes" id="UP000275663">
    <property type="component" value="Chromosome"/>
</dbReference>
<dbReference type="InterPro" id="IPR012910">
    <property type="entry name" value="Plug_dom"/>
</dbReference>
<evidence type="ECO:0000259" key="15">
    <source>
        <dbReference type="Pfam" id="PF00593"/>
    </source>
</evidence>
<evidence type="ECO:0000256" key="2">
    <source>
        <dbReference type="ARBA" id="ARBA00009810"/>
    </source>
</evidence>
<evidence type="ECO:0000313" key="17">
    <source>
        <dbReference type="EMBL" id="AZP14243.1"/>
    </source>
</evidence>
<feature type="domain" description="TonB-dependent receptor-like beta-barrel" evidence="15">
    <location>
        <begin position="246"/>
        <end position="629"/>
    </location>
</feature>
<dbReference type="Pfam" id="PF07715">
    <property type="entry name" value="Plug"/>
    <property type="match status" value="1"/>
</dbReference>
<name>A0A3Q9BUE2_9BURK</name>
<keyword evidence="9 17" id="KW-0675">Receptor</keyword>
<keyword evidence="8 11" id="KW-0472">Membrane</keyword>
<dbReference type="EMBL" id="CP034464">
    <property type="protein sequence ID" value="AZP14243.1"/>
    <property type="molecule type" value="Genomic_DNA"/>
</dbReference>
<dbReference type="SUPFAM" id="SSF56935">
    <property type="entry name" value="Porins"/>
    <property type="match status" value="1"/>
</dbReference>
<dbReference type="KEGG" id="upv:EJN92_20930"/>
<dbReference type="PROSITE" id="PS01156">
    <property type="entry name" value="TONB_DEPENDENT_REC_2"/>
    <property type="match status" value="1"/>
</dbReference>
<keyword evidence="10 11" id="KW-0998">Cell outer membrane</keyword>
<dbReference type="InterPro" id="IPR039426">
    <property type="entry name" value="TonB-dep_rcpt-like"/>
</dbReference>
<keyword evidence="6 14" id="KW-0732">Signal</keyword>
<comment type="similarity">
    <text evidence="2 11 13">Belongs to the TonB-dependent receptor family.</text>
</comment>
<evidence type="ECO:0000256" key="8">
    <source>
        <dbReference type="ARBA" id="ARBA00023136"/>
    </source>
</evidence>
<evidence type="ECO:0000256" key="7">
    <source>
        <dbReference type="ARBA" id="ARBA00023077"/>
    </source>
</evidence>
<comment type="subcellular location">
    <subcellularLocation>
        <location evidence="1 11">Cell outer membrane</location>
        <topology evidence="1 11">Multi-pass membrane protein</topology>
    </subcellularLocation>
</comment>
<evidence type="ECO:0000256" key="12">
    <source>
        <dbReference type="PROSITE-ProRule" id="PRU10144"/>
    </source>
</evidence>
<keyword evidence="3 11" id="KW-0813">Transport</keyword>
<evidence type="ECO:0000256" key="14">
    <source>
        <dbReference type="SAM" id="SignalP"/>
    </source>
</evidence>
<dbReference type="Pfam" id="PF00593">
    <property type="entry name" value="TonB_dep_Rec_b-barrel"/>
    <property type="match status" value="1"/>
</dbReference>
<dbReference type="Gene3D" id="2.40.170.20">
    <property type="entry name" value="TonB-dependent receptor, beta-barrel domain"/>
    <property type="match status" value="1"/>
</dbReference>
<dbReference type="InterPro" id="IPR036942">
    <property type="entry name" value="Beta-barrel_TonB_sf"/>
</dbReference>
<gene>
    <name evidence="17" type="ORF">EJN92_20930</name>
</gene>
<keyword evidence="7 13" id="KW-0798">TonB box</keyword>
<dbReference type="PROSITE" id="PS52016">
    <property type="entry name" value="TONB_DEPENDENT_REC_3"/>
    <property type="match status" value="1"/>
</dbReference>
<dbReference type="PANTHER" id="PTHR30069:SF27">
    <property type="entry name" value="BLL4766 PROTEIN"/>
    <property type="match status" value="1"/>
</dbReference>
<evidence type="ECO:0000256" key="3">
    <source>
        <dbReference type="ARBA" id="ARBA00022448"/>
    </source>
</evidence>
<dbReference type="InterPro" id="IPR037066">
    <property type="entry name" value="Plug_dom_sf"/>
</dbReference>